<dbReference type="EMBL" id="CALNXK010000030">
    <property type="protein sequence ID" value="CAH3117061.1"/>
    <property type="molecule type" value="Genomic_DNA"/>
</dbReference>
<dbReference type="Proteomes" id="UP001159405">
    <property type="component" value="Unassembled WGS sequence"/>
</dbReference>
<dbReference type="PANTHER" id="PTHR47822:SF3">
    <property type="entry name" value="ANAPHASE-PROMOTING COMPLEX SUBUNIT 4-LIKE WD40 DOMAIN-CONTAINING PROTEIN"/>
    <property type="match status" value="1"/>
</dbReference>
<dbReference type="Gene3D" id="2.130.10.10">
    <property type="entry name" value="YVTN repeat-like/Quinoprotein amine dehydrogenase"/>
    <property type="match status" value="2"/>
</dbReference>
<evidence type="ECO:0000313" key="1">
    <source>
        <dbReference type="EMBL" id="CAH3117061.1"/>
    </source>
</evidence>
<dbReference type="SMART" id="SM00320">
    <property type="entry name" value="WD40"/>
    <property type="match status" value="6"/>
</dbReference>
<accession>A0ABN8NSK7</accession>
<organism evidence="1 2">
    <name type="scientific">Porites lobata</name>
    <dbReference type="NCBI Taxonomy" id="104759"/>
    <lineage>
        <taxon>Eukaryota</taxon>
        <taxon>Metazoa</taxon>
        <taxon>Cnidaria</taxon>
        <taxon>Anthozoa</taxon>
        <taxon>Hexacorallia</taxon>
        <taxon>Scleractinia</taxon>
        <taxon>Fungiina</taxon>
        <taxon>Poritidae</taxon>
        <taxon>Porites</taxon>
    </lineage>
</organism>
<reference evidence="1 2" key="1">
    <citation type="submission" date="2022-05" db="EMBL/GenBank/DDBJ databases">
        <authorList>
            <consortium name="Genoscope - CEA"/>
            <person name="William W."/>
        </authorList>
    </citation>
    <scope>NUCLEOTIDE SEQUENCE [LARGE SCALE GENOMIC DNA]</scope>
</reference>
<dbReference type="PANTHER" id="PTHR47822">
    <property type="entry name" value="CARBOHYDRATE BINDING DOMAIN CONTAINING PROTEIN"/>
    <property type="match status" value="1"/>
</dbReference>
<evidence type="ECO:0000313" key="2">
    <source>
        <dbReference type="Proteomes" id="UP001159405"/>
    </source>
</evidence>
<keyword evidence="2" id="KW-1185">Reference proteome</keyword>
<proteinExistence type="predicted"/>
<dbReference type="InterPro" id="IPR001680">
    <property type="entry name" value="WD40_rpt"/>
</dbReference>
<comment type="caution">
    <text evidence="1">The sequence shown here is derived from an EMBL/GenBank/DDBJ whole genome shotgun (WGS) entry which is preliminary data.</text>
</comment>
<dbReference type="InterPro" id="IPR015943">
    <property type="entry name" value="WD40/YVTN_repeat-like_dom_sf"/>
</dbReference>
<dbReference type="InterPro" id="IPR036322">
    <property type="entry name" value="WD40_repeat_dom_sf"/>
</dbReference>
<dbReference type="Pfam" id="PF00400">
    <property type="entry name" value="WD40"/>
    <property type="match status" value="2"/>
</dbReference>
<name>A0ABN8NSK7_9CNID</name>
<dbReference type="SUPFAM" id="SSF50978">
    <property type="entry name" value="WD40 repeat-like"/>
    <property type="match status" value="1"/>
</dbReference>
<sequence length="454" mass="50231">MSAGTRRRLQDALNAGKDIENTSAAANGVSKLSSVQIDFGDVMGIYGVNFSYNAQCLVAGCGNGAIQVYACDTGRKRRPLKHGSLYGLPITAVKFFPYKDDQLITARADGTMTCWDLESWNVFKTVDEPHNEISALDFSHDGKIFATAGKQGWVTAGLSQWTTICTHILLYQHSGTETKQISWSPKAGQISQQKLSLKRCHVNWTKNKSVIEYLFHNISQDRKIRVYDTSTLQVKLTFGGTDKLESTQQGVFAPEAGHGRKVFAVRFHPFDDNIFLTGGWDRCIKLNGMLMMWKIRQAIPNDAIWTARVHAAVITVWDVRADQVVRSINGPYICGEGIDIWEDSVLTASWVAHDSLQVWDFGSGQLMEVIPFPSDHHGEFLYVGRFCGSGDLIAAGGSGTNDLKIIDRTKREVVSSVEDEGKPIQALDVSRDGNQLVIGSTGNCKWSTKRKNLC</sequence>
<protein>
    <submittedName>
        <fullName evidence="1">Uncharacterized protein</fullName>
    </submittedName>
</protein>
<gene>
    <name evidence="1" type="ORF">PLOB_00025515</name>
</gene>